<reference evidence="2 3" key="1">
    <citation type="journal article" date="2015" name="Proc. Natl. Acad. Sci. U.S.A.">
        <title>The resurrection genome of Boea hygrometrica: A blueprint for survival of dehydration.</title>
        <authorList>
            <person name="Xiao L."/>
            <person name="Yang G."/>
            <person name="Zhang L."/>
            <person name="Yang X."/>
            <person name="Zhao S."/>
            <person name="Ji Z."/>
            <person name="Zhou Q."/>
            <person name="Hu M."/>
            <person name="Wang Y."/>
            <person name="Chen M."/>
            <person name="Xu Y."/>
            <person name="Jin H."/>
            <person name="Xiao X."/>
            <person name="Hu G."/>
            <person name="Bao F."/>
            <person name="Hu Y."/>
            <person name="Wan P."/>
            <person name="Li L."/>
            <person name="Deng X."/>
            <person name="Kuang T."/>
            <person name="Xiang C."/>
            <person name="Zhu J.K."/>
            <person name="Oliver M.J."/>
            <person name="He Y."/>
        </authorList>
    </citation>
    <scope>NUCLEOTIDE SEQUENCE [LARGE SCALE GENOMIC DNA]</scope>
    <source>
        <strain evidence="3">cv. XS01</strain>
    </source>
</reference>
<evidence type="ECO:0000256" key="1">
    <source>
        <dbReference type="SAM" id="Coils"/>
    </source>
</evidence>
<protein>
    <submittedName>
        <fullName evidence="2">Uncharacterized protein</fullName>
    </submittedName>
</protein>
<proteinExistence type="predicted"/>
<dbReference type="AlphaFoldDB" id="A0A2Z7CQ15"/>
<organism evidence="2 3">
    <name type="scientific">Dorcoceras hygrometricum</name>
    <dbReference type="NCBI Taxonomy" id="472368"/>
    <lineage>
        <taxon>Eukaryota</taxon>
        <taxon>Viridiplantae</taxon>
        <taxon>Streptophyta</taxon>
        <taxon>Embryophyta</taxon>
        <taxon>Tracheophyta</taxon>
        <taxon>Spermatophyta</taxon>
        <taxon>Magnoliopsida</taxon>
        <taxon>eudicotyledons</taxon>
        <taxon>Gunneridae</taxon>
        <taxon>Pentapetalae</taxon>
        <taxon>asterids</taxon>
        <taxon>lamiids</taxon>
        <taxon>Lamiales</taxon>
        <taxon>Gesneriaceae</taxon>
        <taxon>Didymocarpoideae</taxon>
        <taxon>Trichosporeae</taxon>
        <taxon>Loxocarpinae</taxon>
        <taxon>Dorcoceras</taxon>
    </lineage>
</organism>
<accession>A0A2Z7CQ15</accession>
<evidence type="ECO:0000313" key="2">
    <source>
        <dbReference type="EMBL" id="KZV46714.1"/>
    </source>
</evidence>
<feature type="coiled-coil region" evidence="1">
    <location>
        <begin position="90"/>
        <end position="117"/>
    </location>
</feature>
<evidence type="ECO:0000313" key="3">
    <source>
        <dbReference type="Proteomes" id="UP000250235"/>
    </source>
</evidence>
<keyword evidence="1" id="KW-0175">Coiled coil</keyword>
<gene>
    <name evidence="2" type="ORF">F511_37878</name>
</gene>
<dbReference type="Proteomes" id="UP000250235">
    <property type="component" value="Unassembled WGS sequence"/>
</dbReference>
<keyword evidence="3" id="KW-1185">Reference proteome</keyword>
<dbReference type="EMBL" id="KQ995399">
    <property type="protein sequence ID" value="KZV46714.1"/>
    <property type="molecule type" value="Genomic_DNA"/>
</dbReference>
<sequence>MKIEFRLLNDILAKTVTAKAGSFDDVTHEMFLLMTAIHGGIKINWSRLLFNILKEMVTPSSKQARGFAVQLCILLKGAPGLTMGDSKHLEEAAISEAVQTRESIDELKAEKQKITRLELAFAQSTSRQDMVFRAQINDVLREVQVQKAVLTQELTAFHWKLRRASLLFVPNSQKSLPISIEGVMTKRGKEVVVVRSLKVKADLDLEVVEVATNLLKEEVDLIEEVEVEVLVLADGFLEIFLFSSCT</sequence>
<name>A0A2Z7CQ15_9LAMI</name>